<dbReference type="InterPro" id="IPR014729">
    <property type="entry name" value="Rossmann-like_a/b/a_fold"/>
</dbReference>
<gene>
    <name evidence="15" type="ORF">L201_007527</name>
</gene>
<keyword evidence="8" id="KW-0067">ATP-binding</keyword>
<dbReference type="NCBIfam" id="TIGR00420">
    <property type="entry name" value="trmU"/>
    <property type="match status" value="1"/>
</dbReference>
<evidence type="ECO:0000256" key="1">
    <source>
        <dbReference type="ARBA" id="ARBA00003986"/>
    </source>
</evidence>
<evidence type="ECO:0000313" key="15">
    <source>
        <dbReference type="EMBL" id="WWC92568.1"/>
    </source>
</evidence>
<dbReference type="Gene3D" id="2.40.30.10">
    <property type="entry name" value="Translation factors"/>
    <property type="match status" value="1"/>
</dbReference>
<dbReference type="Gene3D" id="3.40.50.620">
    <property type="entry name" value="HUPs"/>
    <property type="match status" value="1"/>
</dbReference>
<dbReference type="PANTHER" id="PTHR11933">
    <property type="entry name" value="TRNA 5-METHYLAMINOMETHYL-2-THIOURIDYLATE -METHYLTRANSFERASE"/>
    <property type="match status" value="1"/>
</dbReference>
<dbReference type="Proteomes" id="UP001355207">
    <property type="component" value="Chromosome 10"/>
</dbReference>
<dbReference type="GO" id="GO:0005739">
    <property type="term" value="C:mitochondrion"/>
    <property type="evidence" value="ECO:0007669"/>
    <property type="project" value="TreeGrafter"/>
</dbReference>
<evidence type="ECO:0000256" key="9">
    <source>
        <dbReference type="ARBA" id="ARBA00022884"/>
    </source>
</evidence>
<comment type="catalytic activity">
    <reaction evidence="11">
        <text>5-taurinomethyluridine(34) in tRNA + S-sulfanyl-L-cysteinyl-[protein] + AH2 + ATP = 5-taurinomethyl-2-thiouridine(34) in tRNA + L-cysteinyl-[protein] + A + AMP + diphosphate + H(+)</text>
        <dbReference type="Rhea" id="RHEA:47040"/>
        <dbReference type="Rhea" id="RHEA-COMP:10131"/>
        <dbReference type="Rhea" id="RHEA-COMP:11726"/>
        <dbReference type="Rhea" id="RHEA-COMP:11732"/>
        <dbReference type="Rhea" id="RHEA-COMP:11733"/>
        <dbReference type="ChEBI" id="CHEBI:13193"/>
        <dbReference type="ChEBI" id="CHEBI:15378"/>
        <dbReference type="ChEBI" id="CHEBI:17499"/>
        <dbReference type="ChEBI" id="CHEBI:29950"/>
        <dbReference type="ChEBI" id="CHEBI:30616"/>
        <dbReference type="ChEBI" id="CHEBI:33019"/>
        <dbReference type="ChEBI" id="CHEBI:61963"/>
        <dbReference type="ChEBI" id="CHEBI:87171"/>
        <dbReference type="ChEBI" id="CHEBI:87172"/>
        <dbReference type="ChEBI" id="CHEBI:456215"/>
        <dbReference type="EC" id="2.8.1.14"/>
    </reaction>
</comment>
<evidence type="ECO:0000259" key="13">
    <source>
        <dbReference type="Pfam" id="PF20258"/>
    </source>
</evidence>
<evidence type="ECO:0000256" key="10">
    <source>
        <dbReference type="ARBA" id="ARBA00023157"/>
    </source>
</evidence>
<name>A0AAX4K650_9TREE</name>
<dbReference type="InterPro" id="IPR046884">
    <property type="entry name" value="MnmA-like_central"/>
</dbReference>
<keyword evidence="10" id="KW-1015">Disulfide bond</keyword>
<dbReference type="InterPro" id="IPR023382">
    <property type="entry name" value="MnmA-like_central_sf"/>
</dbReference>
<evidence type="ECO:0000256" key="7">
    <source>
        <dbReference type="ARBA" id="ARBA00022741"/>
    </source>
</evidence>
<evidence type="ECO:0000256" key="4">
    <source>
        <dbReference type="ARBA" id="ARBA00022555"/>
    </source>
</evidence>
<dbReference type="EMBL" id="CP144107">
    <property type="protein sequence ID" value="WWC92568.1"/>
    <property type="molecule type" value="Genomic_DNA"/>
</dbReference>
<dbReference type="GeneID" id="91098195"/>
<feature type="compositionally biased region" description="Low complexity" evidence="12">
    <location>
        <begin position="108"/>
        <end position="127"/>
    </location>
</feature>
<keyword evidence="7" id="KW-0547">Nucleotide-binding</keyword>
<dbReference type="Pfam" id="PF03054">
    <property type="entry name" value="tRNA_Me_trans"/>
    <property type="match status" value="2"/>
</dbReference>
<evidence type="ECO:0000256" key="5">
    <source>
        <dbReference type="ARBA" id="ARBA00022679"/>
    </source>
</evidence>
<keyword evidence="4" id="KW-0820">tRNA-binding</keyword>
<sequence length="471" mass="52188">MATIGIRTSSVFSIGIAGPSRIAARYIPRKRLIPHGGIKLRRSISSLSGSQVNNLLPTLEDLGLQRGDNVTVAVSGGVDSATTLRILRELPINLDVIFMRNWDPILSESSSPPSSNSNYSLSYNSSSRQNSGTAGVQSTCQWEKDWNDVQLITKLVGISNDKVRLIDLSKEYWSRVFEPSINVWENGGTPNPDIDCNREIKFGALMEHLPRSERHFLATGHYGRVDHSSSSTISKLMRAKDHTKDQTYYLSQMNESQLSRTILPLGNLTKSTVRQLANYWNLPNANKEESMGVCFIGERGKFGDFISQYTAPPTSQGHIVSPSGEILGDHKGLWYYTIGQRAKIPNQLKPLFVAKKGVGENNQDILVVPGQDHPLLQCKSVTTHKFHWIHGKYPTDLIGNDNDGKINIQVRHRMKPVQAKISKPDQDGGVTVEFLEPLSGVSPGQVVAIWYANWCLGSGVIKDTQRLGEES</sequence>
<keyword evidence="5" id="KW-0808">Transferase</keyword>
<dbReference type="Pfam" id="PF20258">
    <property type="entry name" value="tRNA_Me_trans_C"/>
    <property type="match status" value="1"/>
</dbReference>
<comment type="function">
    <text evidence="1">Catalyzes the 2-thiolation of uridine at the wobble position (U34) of mitochondrial tRNA(Lys), tRNA(Glu) and tRNA(Gln). Required for the formation of 5-taurinomethyl-2-thiouridine (tm5s2U) of mitochondrial tRNA(Lys), tRNA(Glu), and tRNA(Gln) at the wobble position. ATP is required to activate the C2 atom of the wobble base.</text>
</comment>
<keyword evidence="6" id="KW-0819">tRNA processing</keyword>
<dbReference type="GO" id="GO:0002143">
    <property type="term" value="P:tRNA wobble position uridine thiolation"/>
    <property type="evidence" value="ECO:0007669"/>
    <property type="project" value="TreeGrafter"/>
</dbReference>
<feature type="domain" description="tRNA-specific 2-thiouridylase MnmA-like central" evidence="14">
    <location>
        <begin position="304"/>
        <end position="361"/>
    </location>
</feature>
<dbReference type="PANTHER" id="PTHR11933:SF5">
    <property type="entry name" value="MITOCHONDRIAL TRNA-SPECIFIC 2-THIOURIDYLASE 1"/>
    <property type="match status" value="1"/>
</dbReference>
<keyword evidence="16" id="KW-1185">Reference proteome</keyword>
<dbReference type="InterPro" id="IPR046885">
    <property type="entry name" value="MnmA-like_C"/>
</dbReference>
<keyword evidence="9" id="KW-0694">RNA-binding</keyword>
<dbReference type="GO" id="GO:0016783">
    <property type="term" value="F:sulfurtransferase activity"/>
    <property type="evidence" value="ECO:0007669"/>
    <property type="project" value="InterPro"/>
</dbReference>
<accession>A0AAX4K650</accession>
<organism evidence="15 16">
    <name type="scientific">Kwoniella dendrophila CBS 6074</name>
    <dbReference type="NCBI Taxonomy" id="1295534"/>
    <lineage>
        <taxon>Eukaryota</taxon>
        <taxon>Fungi</taxon>
        <taxon>Dikarya</taxon>
        <taxon>Basidiomycota</taxon>
        <taxon>Agaricomycotina</taxon>
        <taxon>Tremellomycetes</taxon>
        <taxon>Tremellales</taxon>
        <taxon>Cryptococcaceae</taxon>
        <taxon>Kwoniella</taxon>
    </lineage>
</organism>
<evidence type="ECO:0000256" key="6">
    <source>
        <dbReference type="ARBA" id="ARBA00022694"/>
    </source>
</evidence>
<dbReference type="RefSeq" id="XP_066079330.1">
    <property type="nucleotide sequence ID" value="XM_066223233.1"/>
</dbReference>
<evidence type="ECO:0000259" key="14">
    <source>
        <dbReference type="Pfam" id="PF20259"/>
    </source>
</evidence>
<protein>
    <recommendedName>
        <fullName evidence="3">tRNA-5-taurinomethyluridine 2-sulfurtransferase</fullName>
        <ecNumber evidence="3">2.8.1.14</ecNumber>
    </recommendedName>
</protein>
<dbReference type="Pfam" id="PF20259">
    <property type="entry name" value="tRNA_Me_trans_M"/>
    <property type="match status" value="1"/>
</dbReference>
<dbReference type="EC" id="2.8.1.14" evidence="3"/>
<evidence type="ECO:0000256" key="12">
    <source>
        <dbReference type="SAM" id="MobiDB-lite"/>
    </source>
</evidence>
<dbReference type="CDD" id="cd01998">
    <property type="entry name" value="MnmA_TRMU-like"/>
    <property type="match status" value="1"/>
</dbReference>
<evidence type="ECO:0000256" key="3">
    <source>
        <dbReference type="ARBA" id="ARBA00011953"/>
    </source>
</evidence>
<dbReference type="NCBIfam" id="NF001138">
    <property type="entry name" value="PRK00143.1"/>
    <property type="match status" value="1"/>
</dbReference>
<dbReference type="GO" id="GO:0005524">
    <property type="term" value="F:ATP binding"/>
    <property type="evidence" value="ECO:0007669"/>
    <property type="project" value="UniProtKB-KW"/>
</dbReference>
<dbReference type="Gene3D" id="2.30.30.280">
    <property type="entry name" value="Adenine nucleotide alpha hydrolases-like domains"/>
    <property type="match status" value="1"/>
</dbReference>
<dbReference type="SUPFAM" id="SSF52402">
    <property type="entry name" value="Adenine nucleotide alpha hydrolases-like"/>
    <property type="match status" value="1"/>
</dbReference>
<feature type="region of interest" description="Disordered" evidence="12">
    <location>
        <begin position="108"/>
        <end position="136"/>
    </location>
</feature>
<dbReference type="InterPro" id="IPR004506">
    <property type="entry name" value="MnmA-like"/>
</dbReference>
<comment type="similarity">
    <text evidence="2">Belongs to the MnmA/TRMU family.</text>
</comment>
<evidence type="ECO:0000256" key="8">
    <source>
        <dbReference type="ARBA" id="ARBA00022840"/>
    </source>
</evidence>
<dbReference type="GO" id="GO:0000049">
    <property type="term" value="F:tRNA binding"/>
    <property type="evidence" value="ECO:0007669"/>
    <property type="project" value="UniProtKB-KW"/>
</dbReference>
<proteinExistence type="inferred from homology"/>
<evidence type="ECO:0000256" key="11">
    <source>
        <dbReference type="ARBA" id="ARBA00049564"/>
    </source>
</evidence>
<evidence type="ECO:0000313" key="16">
    <source>
        <dbReference type="Proteomes" id="UP001355207"/>
    </source>
</evidence>
<reference evidence="15 16" key="1">
    <citation type="submission" date="2024-01" db="EMBL/GenBank/DDBJ databases">
        <title>Comparative genomics of Cryptococcus and Kwoniella reveals pathogenesis evolution and contrasting modes of karyotype evolution via chromosome fusion or intercentromeric recombination.</title>
        <authorList>
            <person name="Coelho M.A."/>
            <person name="David-Palma M."/>
            <person name="Shea T."/>
            <person name="Bowers K."/>
            <person name="McGinley-Smith S."/>
            <person name="Mohammad A.W."/>
            <person name="Gnirke A."/>
            <person name="Yurkov A.M."/>
            <person name="Nowrousian M."/>
            <person name="Sun S."/>
            <person name="Cuomo C.A."/>
            <person name="Heitman J."/>
        </authorList>
    </citation>
    <scope>NUCLEOTIDE SEQUENCE [LARGE SCALE GENOMIC DNA]</scope>
    <source>
        <strain evidence="15 16">CBS 6074</strain>
    </source>
</reference>
<feature type="domain" description="tRNA-specific 2-thiouridylase MnmA-like C-terminal" evidence="13">
    <location>
        <begin position="380"/>
        <end position="461"/>
    </location>
</feature>
<evidence type="ECO:0000256" key="2">
    <source>
        <dbReference type="ARBA" id="ARBA00006191"/>
    </source>
</evidence>
<dbReference type="AlphaFoldDB" id="A0AAX4K650"/>